<proteinExistence type="predicted"/>
<dbReference type="PANTHER" id="PTHR11905:SF159">
    <property type="entry name" value="ADAM METALLOPROTEASE"/>
    <property type="match status" value="1"/>
</dbReference>
<dbReference type="Pfam" id="PF00200">
    <property type="entry name" value="Disintegrin"/>
    <property type="match status" value="1"/>
</dbReference>
<organism evidence="1 2">
    <name type="scientific">Paramuricea clavata</name>
    <name type="common">Red gorgonian</name>
    <name type="synonym">Violescent sea-whip</name>
    <dbReference type="NCBI Taxonomy" id="317549"/>
    <lineage>
        <taxon>Eukaryota</taxon>
        <taxon>Metazoa</taxon>
        <taxon>Cnidaria</taxon>
        <taxon>Anthozoa</taxon>
        <taxon>Octocorallia</taxon>
        <taxon>Malacalcyonacea</taxon>
        <taxon>Plexauridae</taxon>
        <taxon>Paramuricea</taxon>
    </lineage>
</organism>
<dbReference type="OrthoDB" id="5951731at2759"/>
<gene>
    <name evidence="1" type="ORF">PACLA_8A014123</name>
</gene>
<keyword evidence="2" id="KW-1185">Reference proteome</keyword>
<dbReference type="PANTHER" id="PTHR11905">
    <property type="entry name" value="ADAM A DISINTEGRIN AND METALLOPROTEASE DOMAIN"/>
    <property type="match status" value="1"/>
</dbReference>
<feature type="non-terminal residue" evidence="1">
    <location>
        <position position="1"/>
    </location>
</feature>
<dbReference type="Gene3D" id="4.10.70.10">
    <property type="entry name" value="Disintegrin domain"/>
    <property type="match status" value="1"/>
</dbReference>
<name>A0A6S7LJK2_PARCT</name>
<dbReference type="PROSITE" id="PS50214">
    <property type="entry name" value="DISINTEGRIN_2"/>
    <property type="match status" value="1"/>
</dbReference>
<dbReference type="InterPro" id="IPR006586">
    <property type="entry name" value="ADAM_Cys-rich"/>
</dbReference>
<dbReference type="SMART" id="SM00608">
    <property type="entry name" value="ACR"/>
    <property type="match status" value="1"/>
</dbReference>
<dbReference type="Proteomes" id="UP001152795">
    <property type="component" value="Unassembled WGS sequence"/>
</dbReference>
<comment type="caution">
    <text evidence="1">The sequence shown here is derived from an EMBL/GenBank/DDBJ whole genome shotgun (WGS) entry which is preliminary data.</text>
</comment>
<evidence type="ECO:0000313" key="1">
    <source>
        <dbReference type="EMBL" id="CAB4037983.1"/>
    </source>
</evidence>
<accession>A0A6S7LJK2</accession>
<dbReference type="EMBL" id="CACRXK020023678">
    <property type="protein sequence ID" value="CAB4037983.1"/>
    <property type="molecule type" value="Genomic_DNA"/>
</dbReference>
<dbReference type="Pfam" id="PF08516">
    <property type="entry name" value="ADAM_CR"/>
    <property type="match status" value="1"/>
</dbReference>
<sequence length="184" mass="20010">MINFYSLIFSESACGNGLIEDGEGCDCGTLENCERANNTCCSNCQFIARGTVCREAVNSCDVPEFCDGTSQVCPADLVTVNGISCDVEQGYCYRGECRTHDNQCDQLWIGGAFKADESCYEDGNRNGDETGYCKKLSENKYMACKNKDVQCGKLMCIGSSTITPKDLGYGLSSTILFLNNGHEC</sequence>
<protein>
    <submittedName>
        <fullName evidence="1">Uncharacterized protein</fullName>
    </submittedName>
</protein>
<dbReference type="AlphaFoldDB" id="A0A6S7LJK2"/>
<dbReference type="SMART" id="SM00050">
    <property type="entry name" value="DISIN"/>
    <property type="match status" value="1"/>
</dbReference>
<evidence type="ECO:0000313" key="2">
    <source>
        <dbReference type="Proteomes" id="UP001152795"/>
    </source>
</evidence>
<dbReference type="InterPro" id="IPR036436">
    <property type="entry name" value="Disintegrin_dom_sf"/>
</dbReference>
<reference evidence="1" key="1">
    <citation type="submission" date="2020-04" db="EMBL/GenBank/DDBJ databases">
        <authorList>
            <person name="Alioto T."/>
            <person name="Alioto T."/>
            <person name="Gomez Garrido J."/>
        </authorList>
    </citation>
    <scope>NUCLEOTIDE SEQUENCE</scope>
    <source>
        <strain evidence="1">A484AB</strain>
    </source>
</reference>
<dbReference type="SUPFAM" id="SSF57552">
    <property type="entry name" value="Blood coagulation inhibitor (disintegrin)"/>
    <property type="match status" value="1"/>
</dbReference>
<dbReference type="InterPro" id="IPR001762">
    <property type="entry name" value="Disintegrin_dom"/>
</dbReference>